<dbReference type="InterPro" id="IPR013272">
    <property type="entry name" value="Vps72/YL1_C"/>
</dbReference>
<name>A0AAF0JBI1_9BASI</name>
<feature type="compositionally biased region" description="Basic residues" evidence="5">
    <location>
        <begin position="61"/>
        <end position="71"/>
    </location>
</feature>
<feature type="compositionally biased region" description="Low complexity" evidence="5">
    <location>
        <begin position="78"/>
        <end position="91"/>
    </location>
</feature>
<protein>
    <submittedName>
        <fullName evidence="7">Chromatin-remodeling complex subunit ies6</fullName>
    </submittedName>
</protein>
<evidence type="ECO:0000256" key="1">
    <source>
        <dbReference type="ARBA" id="ARBA00004123"/>
    </source>
</evidence>
<dbReference type="InterPro" id="IPR029525">
    <property type="entry name" value="INO80C/Ies6"/>
</dbReference>
<evidence type="ECO:0000313" key="7">
    <source>
        <dbReference type="EMBL" id="WFD39989.1"/>
    </source>
</evidence>
<evidence type="ECO:0000256" key="2">
    <source>
        <dbReference type="ARBA" id="ARBA00023015"/>
    </source>
</evidence>
<organism evidence="7 8">
    <name type="scientific">Malassezia japonica</name>
    <dbReference type="NCBI Taxonomy" id="223818"/>
    <lineage>
        <taxon>Eukaryota</taxon>
        <taxon>Fungi</taxon>
        <taxon>Dikarya</taxon>
        <taxon>Basidiomycota</taxon>
        <taxon>Ustilaginomycotina</taxon>
        <taxon>Malasseziomycetes</taxon>
        <taxon>Malasseziales</taxon>
        <taxon>Malasseziaceae</taxon>
        <taxon>Malassezia</taxon>
    </lineage>
</organism>
<keyword evidence="4" id="KW-0539">Nucleus</keyword>
<comment type="subcellular location">
    <subcellularLocation>
        <location evidence="1">Nucleus</location>
    </subcellularLocation>
</comment>
<dbReference type="GO" id="GO:0006338">
    <property type="term" value="P:chromatin remodeling"/>
    <property type="evidence" value="ECO:0007669"/>
    <property type="project" value="InterPro"/>
</dbReference>
<feature type="region of interest" description="Disordered" evidence="5">
    <location>
        <begin position="1"/>
        <end position="107"/>
    </location>
</feature>
<sequence>MSDALSPAEALSVYDAPKPFKSRTYVDRTSATTNRRNKSLKQILNQDRDAHLQRLGLLDKTKKKNEPKRRKTAADTGSAPESTEAPSSPAEDAAEPNTSVEAPPSLLPAKHYCDVTGLVGNYTDPKTRMRYHSAEIYEIIKGFAPGVDNSYLALRGNASQLM</sequence>
<reference evidence="7" key="1">
    <citation type="submission" date="2023-03" db="EMBL/GenBank/DDBJ databases">
        <title>Mating type loci evolution in Malassezia.</title>
        <authorList>
            <person name="Coelho M.A."/>
        </authorList>
    </citation>
    <scope>NUCLEOTIDE SEQUENCE</scope>
    <source>
        <strain evidence="7">CBS 9431</strain>
    </source>
</reference>
<evidence type="ECO:0000256" key="5">
    <source>
        <dbReference type="SAM" id="MobiDB-lite"/>
    </source>
</evidence>
<feature type="domain" description="Vps72/YL1 C-terminal" evidence="6">
    <location>
        <begin position="111"/>
        <end position="140"/>
    </location>
</feature>
<dbReference type="GeneID" id="85226622"/>
<gene>
    <name evidence="7" type="primary">IES6</name>
    <name evidence="7" type="ORF">MJAP1_002971</name>
</gene>
<dbReference type="AlphaFoldDB" id="A0AAF0JBI1"/>
<dbReference type="Pfam" id="PF08265">
    <property type="entry name" value="YL1_C"/>
    <property type="match status" value="1"/>
</dbReference>
<evidence type="ECO:0000259" key="6">
    <source>
        <dbReference type="SMART" id="SM00993"/>
    </source>
</evidence>
<dbReference type="EMBL" id="CP119962">
    <property type="protein sequence ID" value="WFD39989.1"/>
    <property type="molecule type" value="Genomic_DNA"/>
</dbReference>
<evidence type="ECO:0000256" key="4">
    <source>
        <dbReference type="ARBA" id="ARBA00023242"/>
    </source>
</evidence>
<proteinExistence type="predicted"/>
<feature type="compositionally biased region" description="Polar residues" evidence="5">
    <location>
        <begin position="27"/>
        <end position="45"/>
    </location>
</feature>
<dbReference type="PANTHER" id="PTHR31200">
    <property type="entry name" value="INO80 COMPLEX SUBUNIT C"/>
    <property type="match status" value="1"/>
</dbReference>
<keyword evidence="2" id="KW-0805">Transcription regulation</keyword>
<dbReference type="SMART" id="SM00993">
    <property type="entry name" value="YL1_C"/>
    <property type="match status" value="1"/>
</dbReference>
<keyword evidence="3" id="KW-0804">Transcription</keyword>
<dbReference type="PANTHER" id="PTHR31200:SF1">
    <property type="entry name" value="INO80 COMPLEX SUBUNIT C"/>
    <property type="match status" value="1"/>
</dbReference>
<feature type="compositionally biased region" description="Basic and acidic residues" evidence="5">
    <location>
        <begin position="46"/>
        <end position="60"/>
    </location>
</feature>
<evidence type="ECO:0000256" key="3">
    <source>
        <dbReference type="ARBA" id="ARBA00023163"/>
    </source>
</evidence>
<dbReference type="GO" id="GO:0031011">
    <property type="term" value="C:Ino80 complex"/>
    <property type="evidence" value="ECO:0007669"/>
    <property type="project" value="InterPro"/>
</dbReference>
<dbReference type="RefSeq" id="XP_060122886.1">
    <property type="nucleotide sequence ID" value="XM_060266903.1"/>
</dbReference>
<dbReference type="Proteomes" id="UP001217754">
    <property type="component" value="Chromosome 5"/>
</dbReference>
<keyword evidence="8" id="KW-1185">Reference proteome</keyword>
<accession>A0AAF0JBI1</accession>
<evidence type="ECO:0000313" key="8">
    <source>
        <dbReference type="Proteomes" id="UP001217754"/>
    </source>
</evidence>